<dbReference type="Proteomes" id="UP000316921">
    <property type="component" value="Chromosome"/>
</dbReference>
<keyword evidence="6" id="KW-0378">Hydrolase</keyword>
<evidence type="ECO:0000256" key="1">
    <source>
        <dbReference type="ARBA" id="ARBA00005417"/>
    </source>
</evidence>
<dbReference type="PANTHER" id="PTHR42734">
    <property type="entry name" value="METAL TRANSPORT SYSTEM ATP-BINDING PROTEIN TM_0124-RELATED"/>
    <property type="match status" value="1"/>
</dbReference>
<dbReference type="GO" id="GO:0016887">
    <property type="term" value="F:ATP hydrolysis activity"/>
    <property type="evidence" value="ECO:0007669"/>
    <property type="project" value="InterPro"/>
</dbReference>
<protein>
    <submittedName>
        <fullName evidence="6">High-affinity zinc uptake system ATP-binding protein ZnuC</fullName>
        <ecNumber evidence="6">3.6.3.-</ecNumber>
    </submittedName>
</protein>
<sequence length="235" mass="24243">MTGAPLIELRGASLGYGSTPVLTGVDLSLAPGELLGVVGPNGAGKTTLLRGLLGLLEPLAGTRSGRPRSAYVTQHEQLDSLYPLTVAELVAQGGLRPRGAWRRPRPASAPAVVAALAEVDLVAASRRPFSTLSGGQLQRALLARALVAAPELLVLDEPTSGVDPESADRILALVSRLVRDAERGAVIVSHDLPRLATHVGRIAIVRDGTVRLATARELGVDQLLAAIAPAGEPSA</sequence>
<dbReference type="InterPro" id="IPR027417">
    <property type="entry name" value="P-loop_NTPase"/>
</dbReference>
<evidence type="ECO:0000313" key="7">
    <source>
        <dbReference type="Proteomes" id="UP000316921"/>
    </source>
</evidence>
<dbReference type="PANTHER" id="PTHR42734:SF17">
    <property type="entry name" value="METAL TRANSPORT SYSTEM ATP-BINDING PROTEIN TM_0124-RELATED"/>
    <property type="match status" value="1"/>
</dbReference>
<evidence type="ECO:0000256" key="3">
    <source>
        <dbReference type="ARBA" id="ARBA00022741"/>
    </source>
</evidence>
<gene>
    <name evidence="6" type="primary">znuC</name>
    <name evidence="6" type="ORF">Pla133_42770</name>
</gene>
<dbReference type="PROSITE" id="PS50893">
    <property type="entry name" value="ABC_TRANSPORTER_2"/>
    <property type="match status" value="1"/>
</dbReference>
<reference evidence="6 7" key="1">
    <citation type="submission" date="2019-02" db="EMBL/GenBank/DDBJ databases">
        <title>Deep-cultivation of Planctomycetes and their phenomic and genomic characterization uncovers novel biology.</title>
        <authorList>
            <person name="Wiegand S."/>
            <person name="Jogler M."/>
            <person name="Boedeker C."/>
            <person name="Pinto D."/>
            <person name="Vollmers J."/>
            <person name="Rivas-Marin E."/>
            <person name="Kohn T."/>
            <person name="Peeters S.H."/>
            <person name="Heuer A."/>
            <person name="Rast P."/>
            <person name="Oberbeckmann S."/>
            <person name="Bunk B."/>
            <person name="Jeske O."/>
            <person name="Meyerdierks A."/>
            <person name="Storesund J.E."/>
            <person name="Kallscheuer N."/>
            <person name="Luecker S."/>
            <person name="Lage O.M."/>
            <person name="Pohl T."/>
            <person name="Merkel B.J."/>
            <person name="Hornburger P."/>
            <person name="Mueller R.-W."/>
            <person name="Bruemmer F."/>
            <person name="Labrenz M."/>
            <person name="Spormann A.M."/>
            <person name="Op den Camp H."/>
            <person name="Overmann J."/>
            <person name="Amann R."/>
            <person name="Jetten M.S.M."/>
            <person name="Mascher T."/>
            <person name="Medema M.H."/>
            <person name="Devos D.P."/>
            <person name="Kaster A.-K."/>
            <person name="Ovreas L."/>
            <person name="Rohde M."/>
            <person name="Galperin M.Y."/>
            <person name="Jogler C."/>
        </authorList>
    </citation>
    <scope>NUCLEOTIDE SEQUENCE [LARGE SCALE GENOMIC DNA]</scope>
    <source>
        <strain evidence="6 7">Pla133</strain>
    </source>
</reference>
<dbReference type="Gene3D" id="3.40.50.300">
    <property type="entry name" value="P-loop containing nucleotide triphosphate hydrolases"/>
    <property type="match status" value="1"/>
</dbReference>
<name>A0A518BQC3_9BACT</name>
<evidence type="ECO:0000256" key="2">
    <source>
        <dbReference type="ARBA" id="ARBA00022448"/>
    </source>
</evidence>
<dbReference type="EMBL" id="CP036287">
    <property type="protein sequence ID" value="QDU69161.1"/>
    <property type="molecule type" value="Genomic_DNA"/>
</dbReference>
<keyword evidence="3" id="KW-0547">Nucleotide-binding</keyword>
<evidence type="ECO:0000259" key="5">
    <source>
        <dbReference type="PROSITE" id="PS50893"/>
    </source>
</evidence>
<dbReference type="RefSeq" id="WP_419191788.1">
    <property type="nucleotide sequence ID" value="NZ_CP036287.1"/>
</dbReference>
<evidence type="ECO:0000256" key="4">
    <source>
        <dbReference type="ARBA" id="ARBA00022840"/>
    </source>
</evidence>
<dbReference type="Pfam" id="PF00005">
    <property type="entry name" value="ABC_tran"/>
    <property type="match status" value="1"/>
</dbReference>
<proteinExistence type="inferred from homology"/>
<feature type="domain" description="ABC transporter" evidence="5">
    <location>
        <begin position="7"/>
        <end position="232"/>
    </location>
</feature>
<dbReference type="EC" id="3.6.3.-" evidence="6"/>
<dbReference type="SUPFAM" id="SSF52540">
    <property type="entry name" value="P-loop containing nucleoside triphosphate hydrolases"/>
    <property type="match status" value="1"/>
</dbReference>
<dbReference type="InterPro" id="IPR003593">
    <property type="entry name" value="AAA+_ATPase"/>
</dbReference>
<keyword evidence="4 6" id="KW-0067">ATP-binding</keyword>
<dbReference type="KEGG" id="pbap:Pla133_42770"/>
<accession>A0A518BQC3</accession>
<dbReference type="InterPro" id="IPR017871">
    <property type="entry name" value="ABC_transporter-like_CS"/>
</dbReference>
<dbReference type="InterPro" id="IPR050153">
    <property type="entry name" value="Metal_Ion_Import_ABC"/>
</dbReference>
<dbReference type="InterPro" id="IPR003439">
    <property type="entry name" value="ABC_transporter-like_ATP-bd"/>
</dbReference>
<dbReference type="AlphaFoldDB" id="A0A518BQC3"/>
<dbReference type="SMART" id="SM00382">
    <property type="entry name" value="AAA"/>
    <property type="match status" value="1"/>
</dbReference>
<keyword evidence="2" id="KW-0813">Transport</keyword>
<dbReference type="GO" id="GO:0005524">
    <property type="term" value="F:ATP binding"/>
    <property type="evidence" value="ECO:0007669"/>
    <property type="project" value="UniProtKB-KW"/>
</dbReference>
<organism evidence="6 7">
    <name type="scientific">Engelhardtia mirabilis</name>
    <dbReference type="NCBI Taxonomy" id="2528011"/>
    <lineage>
        <taxon>Bacteria</taxon>
        <taxon>Pseudomonadati</taxon>
        <taxon>Planctomycetota</taxon>
        <taxon>Planctomycetia</taxon>
        <taxon>Planctomycetia incertae sedis</taxon>
        <taxon>Engelhardtia</taxon>
    </lineage>
</organism>
<comment type="similarity">
    <text evidence="1">Belongs to the ABC transporter superfamily.</text>
</comment>
<dbReference type="PROSITE" id="PS00211">
    <property type="entry name" value="ABC_TRANSPORTER_1"/>
    <property type="match status" value="1"/>
</dbReference>
<keyword evidence="7" id="KW-1185">Reference proteome</keyword>
<evidence type="ECO:0000313" key="6">
    <source>
        <dbReference type="EMBL" id="QDU69161.1"/>
    </source>
</evidence>